<dbReference type="Pfam" id="PF12223">
    <property type="entry name" value="DUF3602"/>
    <property type="match status" value="1"/>
</dbReference>
<dbReference type="InterPro" id="IPR022024">
    <property type="entry name" value="DUF3602"/>
</dbReference>
<dbReference type="Proteomes" id="UP000054279">
    <property type="component" value="Unassembled WGS sequence"/>
</dbReference>
<feature type="region of interest" description="Disordered" evidence="1">
    <location>
        <begin position="114"/>
        <end position="144"/>
    </location>
</feature>
<evidence type="ECO:0000313" key="2">
    <source>
        <dbReference type="EMBL" id="KIJ43352.1"/>
    </source>
</evidence>
<proteinExistence type="predicted"/>
<accession>A0A0C9VN43</accession>
<keyword evidence="3" id="KW-1185">Reference proteome</keyword>
<protein>
    <submittedName>
        <fullName evidence="2">Uncharacterized protein</fullName>
    </submittedName>
</protein>
<feature type="compositionally biased region" description="Basic residues" evidence="1">
    <location>
        <begin position="128"/>
        <end position="144"/>
    </location>
</feature>
<feature type="compositionally biased region" description="Polar residues" evidence="1">
    <location>
        <begin position="7"/>
        <end position="21"/>
    </location>
</feature>
<dbReference type="HOGENOM" id="CLU_738034_0_0_1"/>
<name>A0A0C9VN43_SPHS4</name>
<organism evidence="2 3">
    <name type="scientific">Sphaerobolus stellatus (strain SS14)</name>
    <dbReference type="NCBI Taxonomy" id="990650"/>
    <lineage>
        <taxon>Eukaryota</taxon>
        <taxon>Fungi</taxon>
        <taxon>Dikarya</taxon>
        <taxon>Basidiomycota</taxon>
        <taxon>Agaricomycotina</taxon>
        <taxon>Agaricomycetes</taxon>
        <taxon>Phallomycetidae</taxon>
        <taxon>Geastrales</taxon>
        <taxon>Sphaerobolaceae</taxon>
        <taxon>Sphaerobolus</taxon>
    </lineage>
</organism>
<reference evidence="2 3" key="1">
    <citation type="submission" date="2014-06" db="EMBL/GenBank/DDBJ databases">
        <title>Evolutionary Origins and Diversification of the Mycorrhizal Mutualists.</title>
        <authorList>
            <consortium name="DOE Joint Genome Institute"/>
            <consortium name="Mycorrhizal Genomics Consortium"/>
            <person name="Kohler A."/>
            <person name="Kuo A."/>
            <person name="Nagy L.G."/>
            <person name="Floudas D."/>
            <person name="Copeland A."/>
            <person name="Barry K.W."/>
            <person name="Cichocki N."/>
            <person name="Veneault-Fourrey C."/>
            <person name="LaButti K."/>
            <person name="Lindquist E.A."/>
            <person name="Lipzen A."/>
            <person name="Lundell T."/>
            <person name="Morin E."/>
            <person name="Murat C."/>
            <person name="Riley R."/>
            <person name="Ohm R."/>
            <person name="Sun H."/>
            <person name="Tunlid A."/>
            <person name="Henrissat B."/>
            <person name="Grigoriev I.V."/>
            <person name="Hibbett D.S."/>
            <person name="Martin F."/>
        </authorList>
    </citation>
    <scope>NUCLEOTIDE SEQUENCE [LARGE SCALE GENOMIC DNA]</scope>
    <source>
        <strain evidence="2 3">SS14</strain>
    </source>
</reference>
<evidence type="ECO:0000256" key="1">
    <source>
        <dbReference type="SAM" id="MobiDB-lite"/>
    </source>
</evidence>
<sequence length="404" mass="44448">MAASISYAASSNLGAPSSTSPKARKVSSGRGGSGNLITPSNLKSEFKDNVEAAQKRLMNRLTTMKTQINYIGRAGTGNIHAAARQRDIPYDLRLDPDDLYEVYVKEKAKEARSVAKGATGRGGTGNLLRRKSKRIKTKPSKGKKLWHGRIISTPSSSHSVFSFPRRPSVASGSISTCSTTSPSSASPFTPLSSSCAICSIQSSVEPQITQITLTDDMPANNKLKCKAHFYALSPGTASMASFVSPVSLENNQEALEDDKKLKGKAHLSYALSHGTAFMASFASPVPSENNQEALEDKESTRPKINRWWKLPRRQSEEEKKFLPEPEYVLDLRRQFQCAETRSILSGETAEDLDSEIVHIGSDWKEDDLDQIEDIDDEDTEYAKPCVYGFDHIQTATEKVWLYSL</sequence>
<dbReference type="AlphaFoldDB" id="A0A0C9VN43"/>
<dbReference type="EMBL" id="KN837123">
    <property type="protein sequence ID" value="KIJ43352.1"/>
    <property type="molecule type" value="Genomic_DNA"/>
</dbReference>
<feature type="region of interest" description="Disordered" evidence="1">
    <location>
        <begin position="1"/>
        <end position="41"/>
    </location>
</feature>
<gene>
    <name evidence="2" type="ORF">M422DRAFT_47850</name>
</gene>
<evidence type="ECO:0000313" key="3">
    <source>
        <dbReference type="Proteomes" id="UP000054279"/>
    </source>
</evidence>